<evidence type="ECO:0000256" key="7">
    <source>
        <dbReference type="RuleBase" id="RU363032"/>
    </source>
</evidence>
<feature type="transmembrane region" description="Helical" evidence="7">
    <location>
        <begin position="134"/>
        <end position="157"/>
    </location>
</feature>
<dbReference type="Pfam" id="PF19300">
    <property type="entry name" value="BPD_transp_1_N"/>
    <property type="match status" value="1"/>
</dbReference>
<dbReference type="GO" id="GO:0005886">
    <property type="term" value="C:plasma membrane"/>
    <property type="evidence" value="ECO:0007669"/>
    <property type="project" value="UniProtKB-SubCell"/>
</dbReference>
<keyword evidence="2 7" id="KW-0813">Transport</keyword>
<dbReference type="RefSeq" id="WP_317140514.1">
    <property type="nucleotide sequence ID" value="NZ_CP118157.1"/>
</dbReference>
<name>A0AA97FJ72_9MICO</name>
<dbReference type="PANTHER" id="PTHR43163">
    <property type="entry name" value="DIPEPTIDE TRANSPORT SYSTEM PERMEASE PROTEIN DPPB-RELATED"/>
    <property type="match status" value="1"/>
</dbReference>
<evidence type="ECO:0000256" key="5">
    <source>
        <dbReference type="ARBA" id="ARBA00022989"/>
    </source>
</evidence>
<keyword evidence="5 7" id="KW-1133">Transmembrane helix</keyword>
<dbReference type="Gene3D" id="1.10.3720.10">
    <property type="entry name" value="MetI-like"/>
    <property type="match status" value="1"/>
</dbReference>
<evidence type="ECO:0000256" key="2">
    <source>
        <dbReference type="ARBA" id="ARBA00022448"/>
    </source>
</evidence>
<dbReference type="EMBL" id="CP118157">
    <property type="protein sequence ID" value="WOF24040.1"/>
    <property type="molecule type" value="Genomic_DNA"/>
</dbReference>
<feature type="domain" description="ABC transmembrane type-1" evidence="8">
    <location>
        <begin position="95"/>
        <end position="300"/>
    </location>
</feature>
<protein>
    <submittedName>
        <fullName evidence="9">ABC transporter permease</fullName>
    </submittedName>
</protein>
<dbReference type="CDD" id="cd06261">
    <property type="entry name" value="TM_PBP2"/>
    <property type="match status" value="1"/>
</dbReference>
<reference evidence="9 10" key="1">
    <citation type="submission" date="2023-02" db="EMBL/GenBank/DDBJ databases">
        <title>Microbacterium betulae sp. nov., isolated from birch wood.</title>
        <authorList>
            <person name="Pasciak M."/>
            <person name="Pawlik K.J."/>
            <person name="Martynowski D."/>
            <person name="Laczmanski L."/>
            <person name="Ciekot J."/>
            <person name="Szponar B."/>
            <person name="Wojcik-Fatla A."/>
            <person name="Mackiewicz B."/>
            <person name="Farian E."/>
            <person name="Cholewa G."/>
            <person name="Cholewa A."/>
            <person name="Dutkiewicz J."/>
        </authorList>
    </citation>
    <scope>NUCLEOTIDE SEQUENCE [LARGE SCALE GENOMIC DNA]</scope>
    <source>
        <strain evidence="9 10">AB</strain>
    </source>
</reference>
<feature type="transmembrane region" description="Helical" evidence="7">
    <location>
        <begin position="281"/>
        <end position="306"/>
    </location>
</feature>
<comment type="subcellular location">
    <subcellularLocation>
        <location evidence="1 7">Cell membrane</location>
        <topology evidence="1 7">Multi-pass membrane protein</topology>
    </subcellularLocation>
</comment>
<keyword evidence="10" id="KW-1185">Reference proteome</keyword>
<dbReference type="InterPro" id="IPR035906">
    <property type="entry name" value="MetI-like_sf"/>
</dbReference>
<evidence type="ECO:0000259" key="8">
    <source>
        <dbReference type="PROSITE" id="PS50928"/>
    </source>
</evidence>
<dbReference type="PANTHER" id="PTHR43163:SF6">
    <property type="entry name" value="DIPEPTIDE TRANSPORT SYSTEM PERMEASE PROTEIN DPPB-RELATED"/>
    <property type="match status" value="1"/>
</dbReference>
<feature type="transmembrane region" description="Helical" evidence="7">
    <location>
        <begin position="177"/>
        <end position="197"/>
    </location>
</feature>
<dbReference type="GO" id="GO:0071916">
    <property type="term" value="F:dipeptide transmembrane transporter activity"/>
    <property type="evidence" value="ECO:0007669"/>
    <property type="project" value="TreeGrafter"/>
</dbReference>
<feature type="transmembrane region" description="Helical" evidence="7">
    <location>
        <begin position="99"/>
        <end position="122"/>
    </location>
</feature>
<comment type="similarity">
    <text evidence="7">Belongs to the binding-protein-dependent transport system permease family.</text>
</comment>
<evidence type="ECO:0000256" key="4">
    <source>
        <dbReference type="ARBA" id="ARBA00022692"/>
    </source>
</evidence>
<evidence type="ECO:0000313" key="10">
    <source>
        <dbReference type="Proteomes" id="UP001305498"/>
    </source>
</evidence>
<dbReference type="Proteomes" id="UP001305498">
    <property type="component" value="Chromosome"/>
</dbReference>
<keyword evidence="6 7" id="KW-0472">Membrane</keyword>
<gene>
    <name evidence="9" type="ORF">N8K70_05005</name>
</gene>
<evidence type="ECO:0000256" key="1">
    <source>
        <dbReference type="ARBA" id="ARBA00004651"/>
    </source>
</evidence>
<dbReference type="SUPFAM" id="SSF161098">
    <property type="entry name" value="MetI-like"/>
    <property type="match status" value="1"/>
</dbReference>
<accession>A0AA97FJ72</accession>
<dbReference type="Pfam" id="PF00528">
    <property type="entry name" value="BPD_transp_1"/>
    <property type="match status" value="1"/>
</dbReference>
<proteinExistence type="inferred from homology"/>
<keyword evidence="3" id="KW-1003">Cell membrane</keyword>
<dbReference type="KEGG" id="mbet:N8K70_05005"/>
<dbReference type="InterPro" id="IPR000515">
    <property type="entry name" value="MetI-like"/>
</dbReference>
<dbReference type="AlphaFoldDB" id="A0AA97FJ72"/>
<evidence type="ECO:0000256" key="3">
    <source>
        <dbReference type="ARBA" id="ARBA00022475"/>
    </source>
</evidence>
<sequence>MLRMIGERLATMIVTLALAAFFVFFAVQALPGDVAEQLLGQNATPEAVATLRAQLGLDVNVWVRFAQWAGAAVTGDFGVSLVSGEPVSATIWSAFSNSLLIAVPAILVGVALSLLLGVWAGARRGRGTDTSISLVALIAMSVPEFVVATVLVLALAIAVPVFPATVLRGTDATLADLLPAAVLPAVTLVIAMAAYIIRAMRTSTIDGLATEYATTAELKGVPHRRVLWRHVVPTAVLPVLPVISINVAWLLGGVVVVESVFNYPGLGTLMLESVSTRDLPVLQAIALLSAAVYVTVNLLADVLALVADPRQRTLQRARRRTAATTATTEEKR</sequence>
<feature type="transmembrane region" description="Helical" evidence="7">
    <location>
        <begin position="235"/>
        <end position="261"/>
    </location>
</feature>
<keyword evidence="4 7" id="KW-0812">Transmembrane</keyword>
<organism evidence="9 10">
    <name type="scientific">Microbacterium betulae</name>
    <dbReference type="NCBI Taxonomy" id="2981139"/>
    <lineage>
        <taxon>Bacteria</taxon>
        <taxon>Bacillati</taxon>
        <taxon>Actinomycetota</taxon>
        <taxon>Actinomycetes</taxon>
        <taxon>Micrococcales</taxon>
        <taxon>Microbacteriaceae</taxon>
        <taxon>Microbacterium</taxon>
    </lineage>
</organism>
<dbReference type="PROSITE" id="PS50928">
    <property type="entry name" value="ABC_TM1"/>
    <property type="match status" value="1"/>
</dbReference>
<dbReference type="InterPro" id="IPR045621">
    <property type="entry name" value="BPD_transp_1_N"/>
</dbReference>
<evidence type="ECO:0000313" key="9">
    <source>
        <dbReference type="EMBL" id="WOF24040.1"/>
    </source>
</evidence>
<evidence type="ECO:0000256" key="6">
    <source>
        <dbReference type="ARBA" id="ARBA00023136"/>
    </source>
</evidence>